<keyword evidence="2" id="KW-1185">Reference proteome</keyword>
<dbReference type="OrthoDB" id="8168818at2759"/>
<proteinExistence type="predicted"/>
<sequence>MDSSTIRPPIGISDWYAQKYGTFNEDDRTAYLKNPLAVSHAEKGDFTPFYVTITIFTIFGFALIVLNVFLCYCSKHRYYWQDPNTGNRWVLPIWTQTPFKQPPLDLTELEDVAADYRTTRIVYETEEASRLPADSEYLELHKRESDL</sequence>
<name>A0A6H5HAS0_9HEMI</name>
<gene>
    <name evidence="1" type="ORF">NTEN_LOCUS19421</name>
</gene>
<reference evidence="1 2" key="1">
    <citation type="submission" date="2020-02" db="EMBL/GenBank/DDBJ databases">
        <authorList>
            <person name="Ferguson B K."/>
        </authorList>
    </citation>
    <scope>NUCLEOTIDE SEQUENCE [LARGE SCALE GENOMIC DNA]</scope>
</reference>
<evidence type="ECO:0000313" key="2">
    <source>
        <dbReference type="Proteomes" id="UP000479000"/>
    </source>
</evidence>
<accession>A0A6H5HAS0</accession>
<organism evidence="1 2">
    <name type="scientific">Nesidiocoris tenuis</name>
    <dbReference type="NCBI Taxonomy" id="355587"/>
    <lineage>
        <taxon>Eukaryota</taxon>
        <taxon>Metazoa</taxon>
        <taxon>Ecdysozoa</taxon>
        <taxon>Arthropoda</taxon>
        <taxon>Hexapoda</taxon>
        <taxon>Insecta</taxon>
        <taxon>Pterygota</taxon>
        <taxon>Neoptera</taxon>
        <taxon>Paraneoptera</taxon>
        <taxon>Hemiptera</taxon>
        <taxon>Heteroptera</taxon>
        <taxon>Panheteroptera</taxon>
        <taxon>Cimicomorpha</taxon>
        <taxon>Miridae</taxon>
        <taxon>Dicyphina</taxon>
        <taxon>Nesidiocoris</taxon>
    </lineage>
</organism>
<dbReference type="EMBL" id="CADCXU010028336">
    <property type="protein sequence ID" value="CAB0015031.1"/>
    <property type="molecule type" value="Genomic_DNA"/>
</dbReference>
<dbReference type="Proteomes" id="UP000479000">
    <property type="component" value="Unassembled WGS sequence"/>
</dbReference>
<protein>
    <submittedName>
        <fullName evidence="1">Uncharacterized protein</fullName>
    </submittedName>
</protein>
<dbReference type="AlphaFoldDB" id="A0A6H5HAS0"/>
<evidence type="ECO:0000313" key="1">
    <source>
        <dbReference type="EMBL" id="CAB0015031.1"/>
    </source>
</evidence>